<evidence type="ECO:0000313" key="2">
    <source>
        <dbReference type="EMBL" id="CCH62876.1"/>
    </source>
</evidence>
<organism evidence="2 3">
    <name type="scientific">Henningerozyma blattae (strain ATCC 34711 / CBS 6284 / DSM 70876 / NBRC 10599 / NRRL Y-10934 / UCD 77-7)</name>
    <name type="common">Yeast</name>
    <name type="synonym">Tetrapisispora blattae</name>
    <dbReference type="NCBI Taxonomy" id="1071380"/>
    <lineage>
        <taxon>Eukaryota</taxon>
        <taxon>Fungi</taxon>
        <taxon>Dikarya</taxon>
        <taxon>Ascomycota</taxon>
        <taxon>Saccharomycotina</taxon>
        <taxon>Saccharomycetes</taxon>
        <taxon>Saccharomycetales</taxon>
        <taxon>Saccharomycetaceae</taxon>
        <taxon>Henningerozyma</taxon>
    </lineage>
</organism>
<keyword evidence="3" id="KW-1185">Reference proteome</keyword>
<sequence>MAKSLRAKAPLKSKSVIRHEVFQKVVDCRASRISDKLKQDLIDQKLKELKSKNPDGMEVEINVDDLKKEETKVDYSKIKTSGWRASQYKKNKMARKTKKKGSFTRF</sequence>
<dbReference type="OrthoDB" id="4087970at2759"/>
<dbReference type="Pfam" id="PF10338">
    <property type="entry name" value="YBL028C_N"/>
    <property type="match status" value="1"/>
</dbReference>
<dbReference type="InterPro" id="IPR019434">
    <property type="entry name" value="DUF2423"/>
</dbReference>
<dbReference type="eggNOG" id="ENOG502S5RC">
    <property type="taxonomic scope" value="Eukaryota"/>
</dbReference>
<proteinExistence type="predicted"/>
<protein>
    <recommendedName>
        <fullName evidence="1">DUF2423 domain-containing protein</fullName>
    </recommendedName>
</protein>
<dbReference type="FunCoup" id="I2H924">
    <property type="interactions" value="105"/>
</dbReference>
<feature type="domain" description="DUF2423" evidence="1">
    <location>
        <begin position="1"/>
        <end position="44"/>
    </location>
</feature>
<accession>I2H924</accession>
<dbReference type="RefSeq" id="XP_004182395.1">
    <property type="nucleotide sequence ID" value="XM_004182347.1"/>
</dbReference>
<gene>
    <name evidence="2" type="primary">TBLA0I02180</name>
    <name evidence="2" type="ORF">TBLA_0I02180</name>
</gene>
<dbReference type="GeneID" id="14498053"/>
<dbReference type="EMBL" id="HE806324">
    <property type="protein sequence ID" value="CCH62876.1"/>
    <property type="molecule type" value="Genomic_DNA"/>
</dbReference>
<dbReference type="KEGG" id="tbl:TBLA_0I02180"/>
<evidence type="ECO:0000313" key="3">
    <source>
        <dbReference type="Proteomes" id="UP000002866"/>
    </source>
</evidence>
<dbReference type="PANTHER" id="PTHR28219">
    <property type="entry name" value="UPF0642 PROTEIN YBL028C"/>
    <property type="match status" value="1"/>
</dbReference>
<dbReference type="PANTHER" id="PTHR28219:SF1">
    <property type="entry name" value="UPF0642 PROTEIN YBL028C"/>
    <property type="match status" value="1"/>
</dbReference>
<dbReference type="GO" id="GO:0030687">
    <property type="term" value="C:preribosome, large subunit precursor"/>
    <property type="evidence" value="ECO:0007669"/>
    <property type="project" value="TreeGrafter"/>
</dbReference>
<dbReference type="OMA" id="GWRDARH"/>
<evidence type="ECO:0000259" key="1">
    <source>
        <dbReference type="Pfam" id="PF10338"/>
    </source>
</evidence>
<name>I2H924_HENB6</name>
<dbReference type="AlphaFoldDB" id="I2H924"/>
<dbReference type="STRING" id="1071380.I2H924"/>
<reference evidence="2 3" key="1">
    <citation type="journal article" date="2011" name="Proc. Natl. Acad. Sci. U.S.A.">
        <title>Evolutionary erosion of yeast sex chromosomes by mating-type switching accidents.</title>
        <authorList>
            <person name="Gordon J.L."/>
            <person name="Armisen D."/>
            <person name="Proux-Wera E."/>
            <person name="Oheigeartaigh S.S."/>
            <person name="Byrne K.P."/>
            <person name="Wolfe K.H."/>
        </authorList>
    </citation>
    <scope>NUCLEOTIDE SEQUENCE [LARGE SCALE GENOMIC DNA]</scope>
    <source>
        <strain evidence="3">ATCC 34711 / CBS 6284 / DSM 70876 / NBRC 10599 / NRRL Y-10934 / UCD 77-7</strain>
    </source>
</reference>
<dbReference type="Proteomes" id="UP000002866">
    <property type="component" value="Chromosome 9"/>
</dbReference>
<dbReference type="HOGENOM" id="CLU_125052_1_0_1"/>
<dbReference type="InParanoid" id="I2H924"/>